<evidence type="ECO:0000313" key="2">
    <source>
        <dbReference type="EMBL" id="CCC53007.1"/>
    </source>
</evidence>
<proteinExistence type="predicted"/>
<feature type="compositionally biased region" description="Basic and acidic residues" evidence="1">
    <location>
        <begin position="28"/>
        <end position="45"/>
    </location>
</feature>
<dbReference type="OMA" id="ATEHFAM"/>
<protein>
    <submittedName>
        <fullName evidence="2">Uncharacterized protein</fullName>
    </submittedName>
</protein>
<organism evidence="2">
    <name type="scientific">Trypanosoma vivax (strain Y486)</name>
    <dbReference type="NCBI Taxonomy" id="1055687"/>
    <lineage>
        <taxon>Eukaryota</taxon>
        <taxon>Discoba</taxon>
        <taxon>Euglenozoa</taxon>
        <taxon>Kinetoplastea</taxon>
        <taxon>Metakinetoplastina</taxon>
        <taxon>Trypanosomatida</taxon>
        <taxon>Trypanosomatidae</taxon>
        <taxon>Trypanosoma</taxon>
        <taxon>Duttonella</taxon>
    </lineage>
</organism>
<sequence>MRSIRLAQLIPVGGTGRFQSSGGYGRHVFRDQHQPRFGGPRDNRPPRSAAPHILQAAGYRDRPTEPQLVAKLLEYFPSGRSSVPVNKWASTIPEDVQEALVPYGGLAQFATSQGNFFIPRKENGMTVISLSTMALSLCTEREKNIKKREKAASFSTRRREQSKHQR</sequence>
<accession>G0UB20</accession>
<reference evidence="2" key="1">
    <citation type="journal article" date="2012" name="Proc. Natl. Acad. Sci. U.S.A.">
        <title>Antigenic diversity is generated by distinct evolutionary mechanisms in African trypanosome species.</title>
        <authorList>
            <person name="Jackson A.P."/>
            <person name="Berry A."/>
            <person name="Aslett M."/>
            <person name="Allison H.C."/>
            <person name="Burton P."/>
            <person name="Vavrova-Anderson J."/>
            <person name="Brown R."/>
            <person name="Browne H."/>
            <person name="Corton N."/>
            <person name="Hauser H."/>
            <person name="Gamble J."/>
            <person name="Gilderthorp R."/>
            <person name="Marcello L."/>
            <person name="McQuillan J."/>
            <person name="Otto T.D."/>
            <person name="Quail M.A."/>
            <person name="Sanders M.J."/>
            <person name="van Tonder A."/>
            <person name="Ginger M.L."/>
            <person name="Field M.C."/>
            <person name="Barry J.D."/>
            <person name="Hertz-Fowler C."/>
            <person name="Berriman M."/>
        </authorList>
    </citation>
    <scope>NUCLEOTIDE SEQUENCE</scope>
    <source>
        <strain evidence="2">Y486</strain>
    </source>
</reference>
<dbReference type="VEuPathDB" id="TriTrypDB:TvY486_1104910"/>
<name>G0UB20_TRYVY</name>
<evidence type="ECO:0000256" key="1">
    <source>
        <dbReference type="SAM" id="MobiDB-lite"/>
    </source>
</evidence>
<dbReference type="AlphaFoldDB" id="G0UB20"/>
<feature type="region of interest" description="Disordered" evidence="1">
    <location>
        <begin position="146"/>
        <end position="166"/>
    </location>
</feature>
<dbReference type="EMBL" id="HE573027">
    <property type="protein sequence ID" value="CCC53007.1"/>
    <property type="molecule type" value="Genomic_DNA"/>
</dbReference>
<feature type="region of interest" description="Disordered" evidence="1">
    <location>
        <begin position="17"/>
        <end position="48"/>
    </location>
</feature>
<feature type="compositionally biased region" description="Basic and acidic residues" evidence="1">
    <location>
        <begin position="157"/>
        <end position="166"/>
    </location>
</feature>
<gene>
    <name evidence="2" type="ORF">TVY486_1104910</name>
</gene>